<dbReference type="PROSITE" id="PS00731">
    <property type="entry name" value="AP_NUCLEASE_F2_3"/>
    <property type="match status" value="1"/>
</dbReference>
<evidence type="ECO:0000256" key="7">
    <source>
        <dbReference type="HAMAP-Rule" id="MF_00152"/>
    </source>
</evidence>
<comment type="similarity">
    <text evidence="1 7">Belongs to the AP endonuclease 2 family.</text>
</comment>
<keyword evidence="7" id="KW-0255">Endonuclease</keyword>
<feature type="domain" description="Xylose isomerase-like TIM barrel" evidence="8">
    <location>
        <begin position="24"/>
        <end position="279"/>
    </location>
</feature>
<dbReference type="Gene3D" id="3.20.20.150">
    <property type="entry name" value="Divalent-metal-dependent TIM barrel enzymes"/>
    <property type="match status" value="1"/>
</dbReference>
<dbReference type="InterPro" id="IPR018246">
    <property type="entry name" value="AP_endonuc_F2_Zn_BS"/>
</dbReference>
<protein>
    <recommendedName>
        <fullName evidence="7">Probable endonuclease 4</fullName>
        <ecNumber evidence="7">3.1.21.2</ecNumber>
    </recommendedName>
    <alternativeName>
        <fullName evidence="7">Endodeoxyribonuclease IV</fullName>
    </alternativeName>
    <alternativeName>
        <fullName evidence="7">Endonuclease IV</fullName>
    </alternativeName>
</protein>
<feature type="binding site" evidence="7">
    <location>
        <position position="183"/>
    </location>
    <ligand>
        <name>Zn(2+)</name>
        <dbReference type="ChEBI" id="CHEBI:29105"/>
        <label>3</label>
    </ligand>
</feature>
<evidence type="ECO:0000256" key="3">
    <source>
        <dbReference type="ARBA" id="ARBA00022763"/>
    </source>
</evidence>
<dbReference type="HAMAP" id="MF_00152">
    <property type="entry name" value="Nfo"/>
    <property type="match status" value="1"/>
</dbReference>
<feature type="binding site" evidence="7">
    <location>
        <position position="232"/>
    </location>
    <ligand>
        <name>Zn(2+)</name>
        <dbReference type="ChEBI" id="CHEBI:29105"/>
        <label>3</label>
    </ligand>
</feature>
<feature type="binding site" evidence="7">
    <location>
        <position position="69"/>
    </location>
    <ligand>
        <name>Zn(2+)</name>
        <dbReference type="ChEBI" id="CHEBI:29105"/>
        <label>1</label>
    </ligand>
</feature>
<gene>
    <name evidence="7" type="primary">nfo</name>
    <name evidence="9" type="ORF">ENL26_01190</name>
</gene>
<keyword evidence="7" id="KW-0540">Nuclease</keyword>
<proteinExistence type="inferred from homology"/>
<accession>A0A7C5HXC0</accession>
<evidence type="ECO:0000256" key="4">
    <source>
        <dbReference type="ARBA" id="ARBA00022801"/>
    </source>
</evidence>
<dbReference type="Proteomes" id="UP000886129">
    <property type="component" value="Unassembled WGS sequence"/>
</dbReference>
<comment type="cofactor">
    <cofactor evidence="7">
        <name>Zn(2+)</name>
        <dbReference type="ChEBI" id="CHEBI:29105"/>
    </cofactor>
    <text evidence="7">Binds 3 Zn(2+) ions.</text>
</comment>
<comment type="caution">
    <text evidence="9">The sequence shown here is derived from an EMBL/GenBank/DDBJ whole genome shotgun (WGS) entry which is preliminary data.</text>
</comment>
<dbReference type="GO" id="GO:0008270">
    <property type="term" value="F:zinc ion binding"/>
    <property type="evidence" value="ECO:0007669"/>
    <property type="project" value="UniProtKB-UniRule"/>
</dbReference>
<feature type="binding site" evidence="7">
    <location>
        <position position="180"/>
    </location>
    <ligand>
        <name>Zn(2+)</name>
        <dbReference type="ChEBI" id="CHEBI:29105"/>
        <label>2</label>
    </ligand>
</feature>
<feature type="binding site" evidence="7">
    <location>
        <position position="230"/>
    </location>
    <ligand>
        <name>Zn(2+)</name>
        <dbReference type="ChEBI" id="CHEBI:29105"/>
        <label>3</label>
    </ligand>
</feature>
<dbReference type="GO" id="GO:0008833">
    <property type="term" value="F:deoxyribonuclease IV (phage-T4-induced) activity"/>
    <property type="evidence" value="ECO:0007669"/>
    <property type="project" value="UniProtKB-UniRule"/>
</dbReference>
<comment type="function">
    <text evidence="7">Endonuclease IV plays a role in DNA repair. It cleaves phosphodiester bonds at apurinic or apyrimidinic (AP) sites, generating a 3'-hydroxyl group and a 5'-terminal sugar phosphate.</text>
</comment>
<comment type="catalytic activity">
    <reaction evidence="7">
        <text>Endonucleolytic cleavage to 5'-phosphooligonucleotide end-products.</text>
        <dbReference type="EC" id="3.1.21.2"/>
    </reaction>
</comment>
<dbReference type="AlphaFoldDB" id="A0A7C5HXC0"/>
<dbReference type="Pfam" id="PF01261">
    <property type="entry name" value="AP_endonuc_2"/>
    <property type="match status" value="1"/>
</dbReference>
<dbReference type="EMBL" id="DRTH01000066">
    <property type="protein sequence ID" value="HHF08371.1"/>
    <property type="molecule type" value="Genomic_DNA"/>
</dbReference>
<dbReference type="PROSITE" id="PS51432">
    <property type="entry name" value="AP_NUCLEASE_F2_4"/>
    <property type="match status" value="1"/>
</dbReference>
<evidence type="ECO:0000256" key="6">
    <source>
        <dbReference type="ARBA" id="ARBA00023204"/>
    </source>
</evidence>
<organism evidence="9">
    <name type="scientific">Kosmotoga arenicorallina</name>
    <dbReference type="NCBI Taxonomy" id="688066"/>
    <lineage>
        <taxon>Bacteria</taxon>
        <taxon>Thermotogati</taxon>
        <taxon>Thermotogota</taxon>
        <taxon>Thermotogae</taxon>
        <taxon>Kosmotogales</taxon>
        <taxon>Kosmotogaceae</taxon>
        <taxon>Kosmotoga</taxon>
    </lineage>
</organism>
<evidence type="ECO:0000259" key="8">
    <source>
        <dbReference type="Pfam" id="PF01261"/>
    </source>
</evidence>
<dbReference type="PANTHER" id="PTHR21445:SF0">
    <property type="entry name" value="APURINIC-APYRIMIDINIC ENDONUCLEASE"/>
    <property type="match status" value="1"/>
</dbReference>
<keyword evidence="6 7" id="KW-0234">DNA repair</keyword>
<dbReference type="InterPro" id="IPR036237">
    <property type="entry name" value="Xyl_isomerase-like_sf"/>
</dbReference>
<keyword evidence="3 7" id="KW-0227">DNA damage</keyword>
<dbReference type="InterPro" id="IPR001719">
    <property type="entry name" value="AP_endonuc_2"/>
</dbReference>
<dbReference type="CDD" id="cd00019">
    <property type="entry name" value="AP2Ec"/>
    <property type="match status" value="1"/>
</dbReference>
<evidence type="ECO:0000256" key="2">
    <source>
        <dbReference type="ARBA" id="ARBA00022723"/>
    </source>
</evidence>
<feature type="binding site" evidence="7">
    <location>
        <position position="217"/>
    </location>
    <ligand>
        <name>Zn(2+)</name>
        <dbReference type="ChEBI" id="CHEBI:29105"/>
        <label>2</label>
    </ligand>
</feature>
<reference evidence="9" key="1">
    <citation type="journal article" date="2020" name="mSystems">
        <title>Genome- and Community-Level Interaction Insights into Carbon Utilization and Element Cycling Functions of Hydrothermarchaeota in Hydrothermal Sediment.</title>
        <authorList>
            <person name="Zhou Z."/>
            <person name="Liu Y."/>
            <person name="Xu W."/>
            <person name="Pan J."/>
            <person name="Luo Z.H."/>
            <person name="Li M."/>
        </authorList>
    </citation>
    <scope>NUCLEOTIDE SEQUENCE [LARGE SCALE GENOMIC DNA]</scope>
    <source>
        <strain evidence="9">HyVt-80</strain>
    </source>
</reference>
<sequence>MLKIGAHMSTSKGYHRVPVETLGIGGNCFQIFPHSPSMWRAKLPEERKIELFKDAMIKTKLCSEDALVHSGYLINLASPKEEVRYKSIELLKLEITITEMLGLKYLNFHPGSHLGTGLETGIDRIARGIDEVLSSIGDTEVVLLLENVAPKGGNIGSRIEELKMIIKRTSYADRIEITYDTCHGFDSGYDIRSREMVEKLLAEIDHWLGLEKLKMIHLNDSKYPLGAAKDRHERIGDGYIGEEGFAAFLSSDEILKRPLMLETPGGNEEHAQDIKRVKKILGIERDAND</sequence>
<dbReference type="PROSITE" id="PS00729">
    <property type="entry name" value="AP_NUCLEASE_F2_1"/>
    <property type="match status" value="1"/>
</dbReference>
<dbReference type="SUPFAM" id="SSF51658">
    <property type="entry name" value="Xylose isomerase-like"/>
    <property type="match status" value="1"/>
</dbReference>
<keyword evidence="2 7" id="KW-0479">Metal-binding</keyword>
<dbReference type="EC" id="3.1.21.2" evidence="7"/>
<dbReference type="SMART" id="SM00518">
    <property type="entry name" value="AP2Ec"/>
    <property type="match status" value="1"/>
</dbReference>
<feature type="binding site" evidence="7">
    <location>
        <position position="146"/>
    </location>
    <ligand>
        <name>Zn(2+)</name>
        <dbReference type="ChEBI" id="CHEBI:29105"/>
        <label>2</label>
    </ligand>
</feature>
<keyword evidence="4 7" id="KW-0378">Hydrolase</keyword>
<dbReference type="NCBIfam" id="TIGR00587">
    <property type="entry name" value="nfo"/>
    <property type="match status" value="1"/>
</dbReference>
<dbReference type="GO" id="GO:0003677">
    <property type="term" value="F:DNA binding"/>
    <property type="evidence" value="ECO:0007669"/>
    <property type="project" value="InterPro"/>
</dbReference>
<evidence type="ECO:0000256" key="1">
    <source>
        <dbReference type="ARBA" id="ARBA00005340"/>
    </source>
</evidence>
<feature type="binding site" evidence="7">
    <location>
        <position position="109"/>
    </location>
    <ligand>
        <name>Zn(2+)</name>
        <dbReference type="ChEBI" id="CHEBI:29105"/>
        <label>1</label>
    </ligand>
</feature>
<dbReference type="GO" id="GO:0006284">
    <property type="term" value="P:base-excision repair"/>
    <property type="evidence" value="ECO:0007669"/>
    <property type="project" value="TreeGrafter"/>
</dbReference>
<dbReference type="GO" id="GO:0003906">
    <property type="term" value="F:DNA-(apurinic or apyrimidinic site) endonuclease activity"/>
    <property type="evidence" value="ECO:0007669"/>
    <property type="project" value="TreeGrafter"/>
</dbReference>
<evidence type="ECO:0000313" key="9">
    <source>
        <dbReference type="EMBL" id="HHF08371.1"/>
    </source>
</evidence>
<evidence type="ECO:0000256" key="5">
    <source>
        <dbReference type="ARBA" id="ARBA00022833"/>
    </source>
</evidence>
<dbReference type="InterPro" id="IPR013022">
    <property type="entry name" value="Xyl_isomerase-like_TIM-brl"/>
</dbReference>
<keyword evidence="5 7" id="KW-0862">Zinc</keyword>
<dbReference type="GO" id="GO:0008081">
    <property type="term" value="F:phosphoric diester hydrolase activity"/>
    <property type="evidence" value="ECO:0007669"/>
    <property type="project" value="TreeGrafter"/>
</dbReference>
<dbReference type="FunFam" id="3.20.20.150:FF:000001">
    <property type="entry name" value="Probable endonuclease 4"/>
    <property type="match status" value="1"/>
</dbReference>
<name>A0A7C5HXC0_9BACT</name>
<dbReference type="PANTHER" id="PTHR21445">
    <property type="entry name" value="ENDONUCLEASE IV ENDODEOXYRIBONUCLEASE IV"/>
    <property type="match status" value="1"/>
</dbReference>
<feature type="binding site" evidence="7">
    <location>
        <position position="146"/>
    </location>
    <ligand>
        <name>Zn(2+)</name>
        <dbReference type="ChEBI" id="CHEBI:29105"/>
        <label>1</label>
    </ligand>
</feature>
<feature type="binding site" evidence="7">
    <location>
        <position position="262"/>
    </location>
    <ligand>
        <name>Zn(2+)</name>
        <dbReference type="ChEBI" id="CHEBI:29105"/>
        <label>2</label>
    </ligand>
</feature>